<dbReference type="Pfam" id="PF14570">
    <property type="entry name" value="zf-RING_4"/>
    <property type="match status" value="1"/>
</dbReference>
<feature type="non-terminal residue" evidence="13">
    <location>
        <position position="1"/>
    </location>
</feature>
<gene>
    <name evidence="13" type="primary">NOT4_3</name>
    <name evidence="13" type="ORF">BGZ65_008943</name>
</gene>
<dbReference type="PANTHER" id="PTHR12603:SF0">
    <property type="entry name" value="CCR4-NOT TRANSCRIPTION COMPLEX SUBUNIT 4"/>
    <property type="match status" value="1"/>
</dbReference>
<keyword evidence="7" id="KW-0539">Nucleus</keyword>
<dbReference type="SUPFAM" id="SSF54928">
    <property type="entry name" value="RNA-binding domain, RBD"/>
    <property type="match status" value="1"/>
</dbReference>
<evidence type="ECO:0000259" key="12">
    <source>
        <dbReference type="PROSITE" id="PS50102"/>
    </source>
</evidence>
<keyword evidence="2" id="KW-0479">Metal-binding</keyword>
<dbReference type="InterPro" id="IPR013083">
    <property type="entry name" value="Znf_RING/FYVE/PHD"/>
</dbReference>
<keyword evidence="5 9" id="KW-0694">RNA-binding</keyword>
<comment type="caution">
    <text evidence="13">The sequence shown here is derived from an EMBL/GenBank/DDBJ whole genome shotgun (WGS) entry which is preliminary data.</text>
</comment>
<dbReference type="SMART" id="SM00361">
    <property type="entry name" value="RRM_1"/>
    <property type="match status" value="1"/>
</dbReference>
<dbReference type="GO" id="GO:0005634">
    <property type="term" value="C:nucleus"/>
    <property type="evidence" value="ECO:0007669"/>
    <property type="project" value="UniProtKB-SubCell"/>
</dbReference>
<dbReference type="InterPro" id="IPR035979">
    <property type="entry name" value="RBD_domain_sf"/>
</dbReference>
<dbReference type="GO" id="GO:0008270">
    <property type="term" value="F:zinc ion binding"/>
    <property type="evidence" value="ECO:0007669"/>
    <property type="project" value="UniProtKB-KW"/>
</dbReference>
<dbReference type="CDD" id="cd16618">
    <property type="entry name" value="mRING-HC-C4C4_CNOT4"/>
    <property type="match status" value="1"/>
</dbReference>
<dbReference type="PROSITE" id="PS50089">
    <property type="entry name" value="ZF_RING_2"/>
    <property type="match status" value="1"/>
</dbReference>
<accession>A0A9P6SRX4</accession>
<dbReference type="InterPro" id="IPR012677">
    <property type="entry name" value="Nucleotide-bd_a/b_plait_sf"/>
</dbReference>
<dbReference type="GO" id="GO:0016567">
    <property type="term" value="P:protein ubiquitination"/>
    <property type="evidence" value="ECO:0007669"/>
    <property type="project" value="TreeGrafter"/>
</dbReference>
<dbReference type="InterPro" id="IPR039515">
    <property type="entry name" value="NOT4_mRING-HC-C4C4"/>
</dbReference>
<evidence type="ECO:0000313" key="13">
    <source>
        <dbReference type="EMBL" id="KAF9995415.1"/>
    </source>
</evidence>
<organism evidence="13 14">
    <name type="scientific">Modicella reniformis</name>
    <dbReference type="NCBI Taxonomy" id="1440133"/>
    <lineage>
        <taxon>Eukaryota</taxon>
        <taxon>Fungi</taxon>
        <taxon>Fungi incertae sedis</taxon>
        <taxon>Mucoromycota</taxon>
        <taxon>Mortierellomycotina</taxon>
        <taxon>Mortierellomycetes</taxon>
        <taxon>Mortierellales</taxon>
        <taxon>Mortierellaceae</taxon>
        <taxon>Modicella</taxon>
    </lineage>
</organism>
<dbReference type="Gene3D" id="3.30.40.10">
    <property type="entry name" value="Zinc/RING finger domain, C3HC4 (zinc finger)"/>
    <property type="match status" value="1"/>
</dbReference>
<evidence type="ECO:0000259" key="11">
    <source>
        <dbReference type="PROSITE" id="PS50089"/>
    </source>
</evidence>
<dbReference type="InterPro" id="IPR039780">
    <property type="entry name" value="Mot2"/>
</dbReference>
<name>A0A9P6SRX4_9FUNG</name>
<dbReference type="GO" id="GO:0004842">
    <property type="term" value="F:ubiquitin-protein transferase activity"/>
    <property type="evidence" value="ECO:0007669"/>
    <property type="project" value="InterPro"/>
</dbReference>
<feature type="domain" description="RRM" evidence="12">
    <location>
        <begin position="105"/>
        <end position="180"/>
    </location>
</feature>
<evidence type="ECO:0000256" key="1">
    <source>
        <dbReference type="ARBA" id="ARBA00004123"/>
    </source>
</evidence>
<feature type="coiled-coil region" evidence="10">
    <location>
        <begin position="71"/>
        <end position="98"/>
    </location>
</feature>
<protein>
    <submittedName>
        <fullName evidence="13">Transcriptional repressor general negative regulator of transcription subunit 4</fullName>
    </submittedName>
</protein>
<proteinExistence type="predicted"/>
<dbReference type="FunFam" id="3.30.40.10:FF:000006">
    <property type="entry name" value="CCR4-NOT transcription complex subunit 4"/>
    <property type="match status" value="1"/>
</dbReference>
<dbReference type="PROSITE" id="PS50102">
    <property type="entry name" value="RRM"/>
    <property type="match status" value="1"/>
</dbReference>
<dbReference type="OrthoDB" id="1923159at2759"/>
<evidence type="ECO:0000256" key="5">
    <source>
        <dbReference type="ARBA" id="ARBA00022884"/>
    </source>
</evidence>
<comment type="subcellular location">
    <subcellularLocation>
        <location evidence="1">Nucleus</location>
    </subcellularLocation>
</comment>
<dbReference type="Gene3D" id="3.30.70.330">
    <property type="match status" value="1"/>
</dbReference>
<evidence type="ECO:0000256" key="4">
    <source>
        <dbReference type="ARBA" id="ARBA00022833"/>
    </source>
</evidence>
<sequence length="180" mass="20571">MYSDGEDFDCPLCMEELDISDRNFRPCPCGYQICRFCWHHIKENLNGRCPACRRMYSEDSVEFTPISTDELTMIKNEKKAKEREKKEMESMNRKHLANMRVVQKSLVYVIGLPPKLANDEHTLRQHEYFGQYGKISKVVINRRNSPMPSGGSSPGVPSIGVYITYARKEDAAKAIAAIDG</sequence>
<evidence type="ECO:0000256" key="2">
    <source>
        <dbReference type="ARBA" id="ARBA00022723"/>
    </source>
</evidence>
<dbReference type="InterPro" id="IPR000504">
    <property type="entry name" value="RRM_dom"/>
</dbReference>
<dbReference type="AlphaFoldDB" id="A0A9P6SRX4"/>
<evidence type="ECO:0000313" key="14">
    <source>
        <dbReference type="Proteomes" id="UP000749646"/>
    </source>
</evidence>
<keyword evidence="6 10" id="KW-0175">Coiled coil</keyword>
<reference evidence="13" key="1">
    <citation type="journal article" date="2020" name="Fungal Divers.">
        <title>Resolving the Mortierellaceae phylogeny through synthesis of multi-gene phylogenetics and phylogenomics.</title>
        <authorList>
            <person name="Vandepol N."/>
            <person name="Liber J."/>
            <person name="Desiro A."/>
            <person name="Na H."/>
            <person name="Kennedy M."/>
            <person name="Barry K."/>
            <person name="Grigoriev I.V."/>
            <person name="Miller A.N."/>
            <person name="O'Donnell K."/>
            <person name="Stajich J.E."/>
            <person name="Bonito G."/>
        </authorList>
    </citation>
    <scope>NUCLEOTIDE SEQUENCE</scope>
    <source>
        <strain evidence="13">MES-2147</strain>
    </source>
</reference>
<dbReference type="GO" id="GO:0003723">
    <property type="term" value="F:RNA binding"/>
    <property type="evidence" value="ECO:0007669"/>
    <property type="project" value="UniProtKB-UniRule"/>
</dbReference>
<evidence type="ECO:0000256" key="6">
    <source>
        <dbReference type="ARBA" id="ARBA00023054"/>
    </source>
</evidence>
<evidence type="ECO:0000256" key="8">
    <source>
        <dbReference type="PROSITE-ProRule" id="PRU00175"/>
    </source>
</evidence>
<dbReference type="InterPro" id="IPR003954">
    <property type="entry name" value="RRM_euk-type"/>
</dbReference>
<dbReference type="EMBL" id="JAAAHW010001358">
    <property type="protein sequence ID" value="KAF9995415.1"/>
    <property type="molecule type" value="Genomic_DNA"/>
</dbReference>
<keyword evidence="14" id="KW-1185">Reference proteome</keyword>
<dbReference type="PANTHER" id="PTHR12603">
    <property type="entry name" value="CCR4-NOT TRANSCRIPTION COMPLEX RELATED"/>
    <property type="match status" value="1"/>
</dbReference>
<keyword evidence="3 8" id="KW-0863">Zinc-finger</keyword>
<dbReference type="Proteomes" id="UP000749646">
    <property type="component" value="Unassembled WGS sequence"/>
</dbReference>
<evidence type="ECO:0000256" key="10">
    <source>
        <dbReference type="SAM" id="Coils"/>
    </source>
</evidence>
<evidence type="ECO:0000256" key="7">
    <source>
        <dbReference type="ARBA" id="ARBA00023242"/>
    </source>
</evidence>
<feature type="domain" description="RING-type" evidence="11">
    <location>
        <begin position="10"/>
        <end position="53"/>
    </location>
</feature>
<dbReference type="SUPFAM" id="SSF57850">
    <property type="entry name" value="RING/U-box"/>
    <property type="match status" value="1"/>
</dbReference>
<dbReference type="InterPro" id="IPR001841">
    <property type="entry name" value="Znf_RING"/>
</dbReference>
<evidence type="ECO:0000256" key="9">
    <source>
        <dbReference type="PROSITE-ProRule" id="PRU00176"/>
    </source>
</evidence>
<keyword evidence="4" id="KW-0862">Zinc</keyword>
<evidence type="ECO:0000256" key="3">
    <source>
        <dbReference type="ARBA" id="ARBA00022771"/>
    </source>
</evidence>
<dbReference type="GO" id="GO:0030014">
    <property type="term" value="C:CCR4-NOT complex"/>
    <property type="evidence" value="ECO:0007669"/>
    <property type="project" value="InterPro"/>
</dbReference>